<gene>
    <name evidence="1" type="ORF">S12H4_21560</name>
</gene>
<accession>X1SYD7</accession>
<sequence>SEEVKKMEGYPIVTIYSMTISGTETKYREEVVSVEKKGAPAGIYDLPQGYKKIPFNPLGQNNL</sequence>
<dbReference type="EMBL" id="BARW01011103">
    <property type="protein sequence ID" value="GAI84146.1"/>
    <property type="molecule type" value="Genomic_DNA"/>
</dbReference>
<protein>
    <submittedName>
        <fullName evidence="1">Uncharacterized protein</fullName>
    </submittedName>
</protein>
<organism evidence="1">
    <name type="scientific">marine sediment metagenome</name>
    <dbReference type="NCBI Taxonomy" id="412755"/>
    <lineage>
        <taxon>unclassified sequences</taxon>
        <taxon>metagenomes</taxon>
        <taxon>ecological metagenomes</taxon>
    </lineage>
</organism>
<reference evidence="1" key="1">
    <citation type="journal article" date="2014" name="Front. Microbiol.">
        <title>High frequency of phylogenetically diverse reductive dehalogenase-homologous genes in deep subseafloor sedimentary metagenomes.</title>
        <authorList>
            <person name="Kawai M."/>
            <person name="Futagami T."/>
            <person name="Toyoda A."/>
            <person name="Takaki Y."/>
            <person name="Nishi S."/>
            <person name="Hori S."/>
            <person name="Arai W."/>
            <person name="Tsubouchi T."/>
            <person name="Morono Y."/>
            <person name="Uchiyama I."/>
            <person name="Ito T."/>
            <person name="Fujiyama A."/>
            <person name="Inagaki F."/>
            <person name="Takami H."/>
        </authorList>
    </citation>
    <scope>NUCLEOTIDE SEQUENCE</scope>
    <source>
        <strain evidence="1">Expedition CK06-06</strain>
    </source>
</reference>
<evidence type="ECO:0000313" key="1">
    <source>
        <dbReference type="EMBL" id="GAI84146.1"/>
    </source>
</evidence>
<comment type="caution">
    <text evidence="1">The sequence shown here is derived from an EMBL/GenBank/DDBJ whole genome shotgun (WGS) entry which is preliminary data.</text>
</comment>
<name>X1SYD7_9ZZZZ</name>
<feature type="non-terminal residue" evidence="1">
    <location>
        <position position="1"/>
    </location>
</feature>
<proteinExistence type="predicted"/>
<dbReference type="AlphaFoldDB" id="X1SYD7"/>